<dbReference type="InterPro" id="IPR009351">
    <property type="entry name" value="AlkZ-like"/>
</dbReference>
<sequence length="380" mass="41585">MTLTARQLTLATLDRQLLLERGRLDVAEAVRRVCAVQAQAPASPYVALWNRVEGFVPEQLDAAFTERRVVKATLMRITLHAVHADDHAPYHAAMARSLRASRLYDRRFTSTGLTDADADGLLPWLAEFLAGPRTGADVEEEATARFGERAHRVWWALRTYAPIQHVPTGGPWSFKLPNTYLAAPVAPGAAAQDAAAGVRRLLLAHLRAFGPASAQDFARFTLLGRPVITQALGELGDRVVRVPGPGRAVLYDLPGATVPAEDTPAPPRLLPMWDSVLLAHVLPGRVMPPDHRPLVVRRNGDILPTLLVDGQVAGVWRAVNGGLELTAFRALDKAAWRGLTEEAEKLAAMLADRDPAPYSRYNHWWDKGIPGVETRTVKGR</sequence>
<dbReference type="Proteomes" id="UP000236178">
    <property type="component" value="Unassembled WGS sequence"/>
</dbReference>
<keyword evidence="2" id="KW-1185">Reference proteome</keyword>
<reference evidence="1 2" key="1">
    <citation type="submission" date="2017-12" db="EMBL/GenBank/DDBJ databases">
        <title>Streptomyces populusis sp. nov., a novel endophytic actinobacterium isolated from stems of Populus adenopoda Maxim.</title>
        <authorList>
            <person name="Wang Z."/>
        </authorList>
    </citation>
    <scope>NUCLEOTIDE SEQUENCE [LARGE SCALE GENOMIC DNA]</scope>
    <source>
        <strain evidence="1 2">A249</strain>
    </source>
</reference>
<evidence type="ECO:0008006" key="3">
    <source>
        <dbReference type="Google" id="ProtNLM"/>
    </source>
</evidence>
<evidence type="ECO:0000313" key="1">
    <source>
        <dbReference type="EMBL" id="PKT73745.1"/>
    </source>
</evidence>
<dbReference type="EMBL" id="PJOS01000008">
    <property type="protein sequence ID" value="PKT73745.1"/>
    <property type="molecule type" value="Genomic_DNA"/>
</dbReference>
<dbReference type="OrthoDB" id="9148135at2"/>
<gene>
    <name evidence="1" type="ORF">CW362_06740</name>
</gene>
<organism evidence="1 2">
    <name type="scientific">Streptomyces populi</name>
    <dbReference type="NCBI Taxonomy" id="2058924"/>
    <lineage>
        <taxon>Bacteria</taxon>
        <taxon>Bacillati</taxon>
        <taxon>Actinomycetota</taxon>
        <taxon>Actinomycetes</taxon>
        <taxon>Kitasatosporales</taxon>
        <taxon>Streptomycetaceae</taxon>
        <taxon>Streptomyces</taxon>
    </lineage>
</organism>
<comment type="caution">
    <text evidence="1">The sequence shown here is derived from an EMBL/GenBank/DDBJ whole genome shotgun (WGS) entry which is preliminary data.</text>
</comment>
<proteinExistence type="predicted"/>
<protein>
    <recommendedName>
        <fullName evidence="3">Winged helix DNA-binding domain-containing protein</fullName>
    </recommendedName>
</protein>
<accession>A0A2I0SV00</accession>
<dbReference type="PANTHER" id="PTHR38479:SF2">
    <property type="entry name" value="WINGED HELIX DNA-BINDING DOMAIN-CONTAINING PROTEIN"/>
    <property type="match status" value="1"/>
</dbReference>
<dbReference type="AlphaFoldDB" id="A0A2I0SV00"/>
<dbReference type="RefSeq" id="WP_103548444.1">
    <property type="nucleotide sequence ID" value="NZ_JBHJSK010000002.1"/>
</dbReference>
<evidence type="ECO:0000313" key="2">
    <source>
        <dbReference type="Proteomes" id="UP000236178"/>
    </source>
</evidence>
<dbReference type="PANTHER" id="PTHR38479">
    <property type="entry name" value="LMO0824 PROTEIN"/>
    <property type="match status" value="1"/>
</dbReference>
<name>A0A2I0SV00_9ACTN</name>
<dbReference type="Pfam" id="PF06224">
    <property type="entry name" value="AlkZ-like"/>
    <property type="match status" value="1"/>
</dbReference>